<proteinExistence type="predicted"/>
<dbReference type="EMBL" id="CP023819">
    <property type="protein sequence ID" value="ATL90107.1"/>
    <property type="molecule type" value="Genomic_DNA"/>
</dbReference>
<organism evidence="2 3">
    <name type="scientific">Faecalibacterium prausnitzii</name>
    <dbReference type="NCBI Taxonomy" id="853"/>
    <lineage>
        <taxon>Bacteria</taxon>
        <taxon>Bacillati</taxon>
        <taxon>Bacillota</taxon>
        <taxon>Clostridia</taxon>
        <taxon>Eubacteriales</taxon>
        <taxon>Oscillospiraceae</taxon>
        <taxon>Faecalibacterium</taxon>
    </lineage>
</organism>
<gene>
    <name evidence="2" type="ORF">CRH10_07245</name>
</gene>
<sequence length="84" mass="9446">MPCKTPQSRLAQRRKGCTKAKPARETDPPAKGGFFYAHFAPKSAKLWNTPEMLEKLWAEHRKIFTVLSLMAHAEPRGGVVSLIQ</sequence>
<evidence type="ECO:0000313" key="3">
    <source>
        <dbReference type="Proteomes" id="UP000223709"/>
    </source>
</evidence>
<reference evidence="2 3" key="1">
    <citation type="submission" date="2017-10" db="EMBL/GenBank/DDBJ databases">
        <title>Complete Genome Sequence of Faecalibacterium prausnitzii isolated from the gut of healthy adult Indian.</title>
        <authorList>
            <person name="Bag S."/>
            <person name="Ghosh T.S."/>
            <person name="Das B."/>
        </authorList>
    </citation>
    <scope>NUCLEOTIDE SEQUENCE [LARGE SCALE GENOMIC DNA]</scope>
    <source>
        <strain evidence="2 3">Indica</strain>
    </source>
</reference>
<feature type="compositionally biased region" description="Polar residues" evidence="1">
    <location>
        <begin position="1"/>
        <end position="10"/>
    </location>
</feature>
<evidence type="ECO:0000313" key="2">
    <source>
        <dbReference type="EMBL" id="ATL90107.1"/>
    </source>
</evidence>
<accession>A0A291TAB1</accession>
<feature type="region of interest" description="Disordered" evidence="1">
    <location>
        <begin position="1"/>
        <end position="30"/>
    </location>
</feature>
<name>A0A291TAB1_9FIRM</name>
<protein>
    <submittedName>
        <fullName evidence="2">Uncharacterized protein</fullName>
    </submittedName>
</protein>
<dbReference type="AlphaFoldDB" id="A0A291TAB1"/>
<evidence type="ECO:0000256" key="1">
    <source>
        <dbReference type="SAM" id="MobiDB-lite"/>
    </source>
</evidence>
<dbReference type="Proteomes" id="UP000223709">
    <property type="component" value="Chromosome"/>
</dbReference>